<protein>
    <submittedName>
        <fullName evidence="3">ABC transporter substrate-binding protein</fullName>
    </submittedName>
</protein>
<feature type="domain" description="PBP" evidence="2">
    <location>
        <begin position="27"/>
        <end position="258"/>
    </location>
</feature>
<gene>
    <name evidence="3" type="ORF">O164_00380</name>
</gene>
<name>V7DGB9_9PSED</name>
<dbReference type="SUPFAM" id="SSF53850">
    <property type="entry name" value="Periplasmic binding protein-like II"/>
    <property type="match status" value="1"/>
</dbReference>
<dbReference type="PANTHER" id="PTHR30570:SF1">
    <property type="entry name" value="PHOSPHATE-BINDING PROTEIN PSTS"/>
    <property type="match status" value="1"/>
</dbReference>
<organism evidence="3 4">
    <name type="scientific">Pseudomonas taiwanensis SJ9</name>
    <dbReference type="NCBI Taxonomy" id="1388762"/>
    <lineage>
        <taxon>Bacteria</taxon>
        <taxon>Pseudomonadati</taxon>
        <taxon>Pseudomonadota</taxon>
        <taxon>Gammaproteobacteria</taxon>
        <taxon>Pseudomonadales</taxon>
        <taxon>Pseudomonadaceae</taxon>
        <taxon>Pseudomonas</taxon>
    </lineage>
</organism>
<keyword evidence="1" id="KW-0732">Signal</keyword>
<dbReference type="PANTHER" id="PTHR30570">
    <property type="entry name" value="PERIPLASMIC PHOSPHATE BINDING COMPONENT OF PHOSPHATE ABC TRANSPORTER"/>
    <property type="match status" value="1"/>
</dbReference>
<sequence length="274" mass="29118">MPALWMLGALLCLSGCNREAESKAETKSIRVSVVGASTIAPLISELAKAYEKEHPGVRIEVQAGGSARGIMDVRSGTAVLGMVSRDLKPDEQDLKHALLAKDGIGMIVNKSNPVAGLSKEQVIGIYTGQITNWKEVGGDDSPITVVSKAEGRSTLEIFSSFFGIPYKDIKAHVIIGDNQQGIQTVAGSPAAVGYVSIGSAEYEAGQGAAIRLIPMGDQVPSTASVASGQYAISRDLNLVYKTPLNEQVQDFVAYAQSKQAEDFVTRMYFIPVVK</sequence>
<dbReference type="Pfam" id="PF12849">
    <property type="entry name" value="PBP_like_2"/>
    <property type="match status" value="1"/>
</dbReference>
<evidence type="ECO:0000313" key="3">
    <source>
        <dbReference type="EMBL" id="ESW41432.1"/>
    </source>
</evidence>
<dbReference type="CDD" id="cd13653">
    <property type="entry name" value="PBP2_phosphate_like_1"/>
    <property type="match status" value="1"/>
</dbReference>
<evidence type="ECO:0000256" key="1">
    <source>
        <dbReference type="ARBA" id="ARBA00022729"/>
    </source>
</evidence>
<dbReference type="Proteomes" id="UP000018511">
    <property type="component" value="Unassembled WGS sequence"/>
</dbReference>
<proteinExistence type="predicted"/>
<dbReference type="EMBL" id="AXUP01000002">
    <property type="protein sequence ID" value="ESW41432.1"/>
    <property type="molecule type" value="Genomic_DNA"/>
</dbReference>
<dbReference type="InterPro" id="IPR024370">
    <property type="entry name" value="PBP_domain"/>
</dbReference>
<comment type="caution">
    <text evidence="3">The sequence shown here is derived from an EMBL/GenBank/DDBJ whole genome shotgun (WGS) entry which is preliminary data.</text>
</comment>
<dbReference type="AlphaFoldDB" id="V7DGB9"/>
<dbReference type="Gene3D" id="3.40.190.10">
    <property type="entry name" value="Periplasmic binding protein-like II"/>
    <property type="match status" value="2"/>
</dbReference>
<reference evidence="3 4" key="1">
    <citation type="submission" date="2013-10" db="EMBL/GenBank/DDBJ databases">
        <title>Whole Genome Shotgun Sequence of Pseudomonas taiwanensis SJ9.</title>
        <authorList>
            <person name="Hong S.-J."/>
            <person name="Shin J.-H."/>
        </authorList>
    </citation>
    <scope>NUCLEOTIDE SEQUENCE [LARGE SCALE GENOMIC DNA]</scope>
    <source>
        <strain evidence="3 4">SJ9</strain>
    </source>
</reference>
<dbReference type="PATRIC" id="fig|1388762.3.peg.79"/>
<accession>V7DGB9</accession>
<evidence type="ECO:0000313" key="4">
    <source>
        <dbReference type="Proteomes" id="UP000018511"/>
    </source>
</evidence>
<dbReference type="InterPro" id="IPR050811">
    <property type="entry name" value="Phosphate_ABC_transporter"/>
</dbReference>
<evidence type="ECO:0000259" key="2">
    <source>
        <dbReference type="Pfam" id="PF12849"/>
    </source>
</evidence>